<organism evidence="9 10">
    <name type="scientific">Latimeria chalumnae</name>
    <name type="common">Coelacanth</name>
    <dbReference type="NCBI Taxonomy" id="7897"/>
    <lineage>
        <taxon>Eukaryota</taxon>
        <taxon>Metazoa</taxon>
        <taxon>Chordata</taxon>
        <taxon>Craniata</taxon>
        <taxon>Vertebrata</taxon>
        <taxon>Euteleostomi</taxon>
        <taxon>Coelacanthiformes</taxon>
        <taxon>Coelacanthidae</taxon>
        <taxon>Latimeria</taxon>
    </lineage>
</organism>
<dbReference type="EMBL" id="AFYH01189575">
    <property type="status" value="NOT_ANNOTATED_CDS"/>
    <property type="molecule type" value="Genomic_DNA"/>
</dbReference>
<keyword evidence="5" id="KW-0472">Membrane</keyword>
<evidence type="ECO:0000313" key="9">
    <source>
        <dbReference type="Ensembl" id="ENSLACP00000005823.1"/>
    </source>
</evidence>
<dbReference type="GO" id="GO:0009897">
    <property type="term" value="C:external side of plasma membrane"/>
    <property type="evidence" value="ECO:0007669"/>
    <property type="project" value="TreeGrafter"/>
</dbReference>
<evidence type="ECO:0000256" key="3">
    <source>
        <dbReference type="ARBA" id="ARBA00022475"/>
    </source>
</evidence>
<dbReference type="InParanoid" id="H3A852"/>
<dbReference type="PANTHER" id="PTHR10269:SF1">
    <property type="entry name" value="GDNF FAMILY RECEPTOR ALPHA-LIKE"/>
    <property type="match status" value="1"/>
</dbReference>
<evidence type="ECO:0000256" key="7">
    <source>
        <dbReference type="ARBA" id="ARBA00023180"/>
    </source>
</evidence>
<feature type="domain" description="GDNF/GAS1" evidence="8">
    <location>
        <begin position="26"/>
        <end position="105"/>
    </location>
</feature>
<dbReference type="GO" id="GO:0043235">
    <property type="term" value="C:receptor complex"/>
    <property type="evidence" value="ECO:0007669"/>
    <property type="project" value="TreeGrafter"/>
</dbReference>
<keyword evidence="7" id="KW-0325">Glycoprotein</keyword>
<dbReference type="SMART" id="SM00907">
    <property type="entry name" value="GDNF"/>
    <property type="match status" value="2"/>
</dbReference>
<keyword evidence="6" id="KW-0675">Receptor</keyword>
<gene>
    <name evidence="9" type="primary">GFRAL</name>
</gene>
<dbReference type="InterPro" id="IPR037193">
    <property type="entry name" value="GDNF_alpha"/>
</dbReference>
<evidence type="ECO:0000256" key="4">
    <source>
        <dbReference type="ARBA" id="ARBA00022729"/>
    </source>
</evidence>
<dbReference type="Pfam" id="PF02351">
    <property type="entry name" value="GDNF"/>
    <property type="match status" value="2"/>
</dbReference>
<dbReference type="GO" id="GO:0007169">
    <property type="term" value="P:cell surface receptor protein tyrosine kinase signaling pathway"/>
    <property type="evidence" value="ECO:0007669"/>
    <property type="project" value="UniProtKB-ARBA"/>
</dbReference>
<sequence length="220" mass="25250">DLATKRKLQWELSALSKHEYNSSRSCLDITLLCIGDEVCNKQLIPQIKACSEKENQCNFTQCQNAIRSFYDNLPLNVGKMLVFCNCNPSDARCQQAKEVLHSRPCGITEDNLPTCVEVIHSCLDDEICRQRYEVFQSKCWGHLTKPCYNDEDCLRSINRKDATCTGDDECRAAYIGTRGTILQTKCTCNQLMQTERPLCELFYHILYNQTCYNIDAFIIV</sequence>
<evidence type="ECO:0000256" key="1">
    <source>
        <dbReference type="ARBA" id="ARBA00004236"/>
    </source>
</evidence>
<dbReference type="Ensembl" id="ENSLACT00000005874.1">
    <property type="protein sequence ID" value="ENSLACP00000005823.1"/>
    <property type="gene ID" value="ENSLACG00000005170.1"/>
</dbReference>
<evidence type="ECO:0000313" key="10">
    <source>
        <dbReference type="Proteomes" id="UP000008672"/>
    </source>
</evidence>
<dbReference type="STRING" id="7897.ENSLACP00000005823"/>
<protein>
    <submittedName>
        <fullName evidence="9">GDNF family receptor alpha like</fullName>
    </submittedName>
</protein>
<comment type="similarity">
    <text evidence="2">Belongs to the GDNFR family.</text>
</comment>
<dbReference type="Proteomes" id="UP000008672">
    <property type="component" value="Unassembled WGS sequence"/>
</dbReference>
<dbReference type="GO" id="GO:0038023">
    <property type="term" value="F:signaling receptor activity"/>
    <property type="evidence" value="ECO:0007669"/>
    <property type="project" value="InterPro"/>
</dbReference>
<keyword evidence="4" id="KW-0732">Signal</keyword>
<dbReference type="HOGENOM" id="CLU_1492286_0_0_1"/>
<dbReference type="AlphaFoldDB" id="H3A852"/>
<dbReference type="GeneTree" id="ENSGT00730000111274"/>
<evidence type="ECO:0000259" key="8">
    <source>
        <dbReference type="SMART" id="SM00907"/>
    </source>
</evidence>
<feature type="domain" description="GDNF/GAS1" evidence="8">
    <location>
        <begin position="115"/>
        <end position="211"/>
    </location>
</feature>
<keyword evidence="10" id="KW-1185">Reference proteome</keyword>
<dbReference type="SUPFAM" id="SSF110035">
    <property type="entry name" value="GDNF receptor-like"/>
    <property type="match status" value="2"/>
</dbReference>
<dbReference type="FunCoup" id="H3A852">
    <property type="interactions" value="2"/>
</dbReference>
<dbReference type="GO" id="GO:0007399">
    <property type="term" value="P:nervous system development"/>
    <property type="evidence" value="ECO:0007669"/>
    <property type="project" value="TreeGrafter"/>
</dbReference>
<name>H3A852_LATCH</name>
<keyword evidence="3" id="KW-1003">Cell membrane</keyword>
<reference evidence="9" key="3">
    <citation type="submission" date="2025-09" db="UniProtKB">
        <authorList>
            <consortium name="Ensembl"/>
        </authorList>
    </citation>
    <scope>IDENTIFICATION</scope>
</reference>
<evidence type="ECO:0000256" key="6">
    <source>
        <dbReference type="ARBA" id="ARBA00023170"/>
    </source>
</evidence>
<dbReference type="OMA" id="NVIHSCR"/>
<reference evidence="9" key="2">
    <citation type="submission" date="2025-08" db="UniProtKB">
        <authorList>
            <consortium name="Ensembl"/>
        </authorList>
    </citation>
    <scope>IDENTIFICATION</scope>
</reference>
<dbReference type="eggNOG" id="ENOG502RCJT">
    <property type="taxonomic scope" value="Eukaryota"/>
</dbReference>
<dbReference type="InterPro" id="IPR003438">
    <property type="entry name" value="GDNF_rcpt"/>
</dbReference>
<proteinExistence type="inferred from homology"/>
<evidence type="ECO:0000256" key="2">
    <source>
        <dbReference type="ARBA" id="ARBA00005961"/>
    </source>
</evidence>
<comment type="subcellular location">
    <subcellularLocation>
        <location evidence="1">Cell membrane</location>
    </subcellularLocation>
</comment>
<evidence type="ECO:0000256" key="5">
    <source>
        <dbReference type="ARBA" id="ARBA00023136"/>
    </source>
</evidence>
<dbReference type="InterPro" id="IPR016017">
    <property type="entry name" value="GDNF/GAS1"/>
</dbReference>
<accession>H3A852</accession>
<dbReference type="PANTHER" id="PTHR10269">
    <property type="entry name" value="GDNF RECEPTOR ALPHA"/>
    <property type="match status" value="1"/>
</dbReference>
<reference evidence="10" key="1">
    <citation type="submission" date="2011-08" db="EMBL/GenBank/DDBJ databases">
        <title>The draft genome of Latimeria chalumnae.</title>
        <authorList>
            <person name="Di Palma F."/>
            <person name="Alfoldi J."/>
            <person name="Johnson J."/>
            <person name="Berlin A."/>
            <person name="Gnerre S."/>
            <person name="Jaffe D."/>
            <person name="MacCallum I."/>
            <person name="Young S."/>
            <person name="Walker B.J."/>
            <person name="Lander E."/>
            <person name="Lindblad-Toh K."/>
        </authorList>
    </citation>
    <scope>NUCLEOTIDE SEQUENCE [LARGE SCALE GENOMIC DNA]</scope>
    <source>
        <strain evidence="10">Wild caught</strain>
    </source>
</reference>